<dbReference type="Proteomes" id="UP000006622">
    <property type="component" value="Chromosome"/>
</dbReference>
<keyword evidence="2" id="KW-1185">Reference proteome</keyword>
<dbReference type="OrthoDB" id="71341at2157"/>
<dbReference type="EMBL" id="CP002101">
    <property type="protein sequence ID" value="AEH60934.1"/>
    <property type="molecule type" value="Genomic_DNA"/>
</dbReference>
<protein>
    <recommendedName>
        <fullName evidence="3">DUF2769 domain-containing protein</fullName>
    </recommendedName>
</protein>
<dbReference type="Pfam" id="PF10967">
    <property type="entry name" value="DUF2769"/>
    <property type="match status" value="1"/>
</dbReference>
<dbReference type="HOGENOM" id="CLU_2327308_0_0_2"/>
<evidence type="ECO:0000313" key="1">
    <source>
        <dbReference type="EMBL" id="AEH60934.1"/>
    </source>
</evidence>
<dbReference type="RefSeq" id="WP_013898371.1">
    <property type="nucleotide sequence ID" value="NC_015676.1"/>
</dbReference>
<dbReference type="AlphaFoldDB" id="F7XM03"/>
<reference evidence="1 2" key="1">
    <citation type="submission" date="2010-07" db="EMBL/GenBank/DDBJ databases">
        <title>The complete genome of Methanosalsum zhilinae DSM 4017.</title>
        <authorList>
            <consortium name="US DOE Joint Genome Institute (JGI-PGF)"/>
            <person name="Lucas S."/>
            <person name="Copeland A."/>
            <person name="Lapidus A."/>
            <person name="Glavina del Rio T."/>
            <person name="Dalin E."/>
            <person name="Tice H."/>
            <person name="Bruce D."/>
            <person name="Goodwin L."/>
            <person name="Pitluck S."/>
            <person name="Kyrpides N."/>
            <person name="Mavromatis K."/>
            <person name="Ovchinnikova G."/>
            <person name="Daligault H."/>
            <person name="Detter J.C."/>
            <person name="Han C."/>
            <person name="Tapia R."/>
            <person name="Larimer F."/>
            <person name="Land M."/>
            <person name="Hauser L."/>
            <person name="Markowitz V."/>
            <person name="Cheng J.-F."/>
            <person name="Hugenholtz P."/>
            <person name="Woyke T."/>
            <person name="Wu D."/>
            <person name="Spring S."/>
            <person name="Schueler E."/>
            <person name="Brambilla E."/>
            <person name="Klenk H.-P."/>
            <person name="Eisen J.A."/>
        </authorList>
    </citation>
    <scope>NUCLEOTIDE SEQUENCE [LARGE SCALE GENOMIC DNA]</scope>
    <source>
        <strain evidence="2">DSM 4017 / NBRC 107636 / OCM 62 / WeN5</strain>
    </source>
</reference>
<organism evidence="1 2">
    <name type="scientific">Methanosalsum zhilinae (strain DSM 4017 / NBRC 107636 / OCM 62 / WeN5)</name>
    <name type="common">Methanohalophilus zhilinae</name>
    <dbReference type="NCBI Taxonomy" id="679901"/>
    <lineage>
        <taxon>Archaea</taxon>
        <taxon>Methanobacteriati</taxon>
        <taxon>Methanobacteriota</taxon>
        <taxon>Stenosarchaea group</taxon>
        <taxon>Methanomicrobia</taxon>
        <taxon>Methanosarcinales</taxon>
        <taxon>Methanosarcinaceae</taxon>
        <taxon>Methanosalsum</taxon>
    </lineage>
</organism>
<dbReference type="GeneID" id="10822705"/>
<dbReference type="InterPro" id="IPR020075">
    <property type="entry name" value="Uncharacterised_AF2234"/>
</dbReference>
<evidence type="ECO:0008006" key="3">
    <source>
        <dbReference type="Google" id="ProtNLM"/>
    </source>
</evidence>
<gene>
    <name evidence="1" type="ordered locus">Mzhil_1078</name>
</gene>
<dbReference type="KEGG" id="mzh:Mzhil_1078"/>
<evidence type="ECO:0000313" key="2">
    <source>
        <dbReference type="Proteomes" id="UP000006622"/>
    </source>
</evidence>
<accession>F7XM03</accession>
<sequence length="93" mass="10615" precursor="true">MGLVKRTKENLKKCLCIKCPSYAAVCKVKSIPDNLVHMLKKDIETVEHMEGLFCAFGKSKCITREKGCICPECEVYSENNLSKMYFCLEERGK</sequence>
<proteinExistence type="predicted"/>
<name>F7XM03_METZD</name>